<dbReference type="GO" id="GO:0005840">
    <property type="term" value="C:ribosome"/>
    <property type="evidence" value="ECO:0007669"/>
    <property type="project" value="UniProtKB-KW"/>
</dbReference>
<keyword evidence="2" id="KW-0689">Ribosomal protein</keyword>
<evidence type="ECO:0000313" key="3">
    <source>
        <dbReference type="Proteomes" id="UP000188268"/>
    </source>
</evidence>
<dbReference type="AlphaFoldDB" id="A0A1R3HAQ6"/>
<dbReference type="Proteomes" id="UP000188268">
    <property type="component" value="Unassembled WGS sequence"/>
</dbReference>
<dbReference type="STRING" id="210143.A0A1R3HAQ6"/>
<dbReference type="Gramene" id="OMO67410">
    <property type="protein sequence ID" value="OMO67410"/>
    <property type="gene ID" value="CCACVL1_20535"/>
</dbReference>
<evidence type="ECO:0000256" key="1">
    <source>
        <dbReference type="SAM" id="MobiDB-lite"/>
    </source>
</evidence>
<gene>
    <name evidence="2" type="ORF">CCACVL1_20535</name>
</gene>
<reference evidence="2 3" key="1">
    <citation type="submission" date="2013-09" db="EMBL/GenBank/DDBJ databases">
        <title>Corchorus capsularis genome sequencing.</title>
        <authorList>
            <person name="Alam M."/>
            <person name="Haque M.S."/>
            <person name="Islam M.S."/>
            <person name="Emdad E.M."/>
            <person name="Islam M.M."/>
            <person name="Ahmed B."/>
            <person name="Halim A."/>
            <person name="Hossen Q.M.M."/>
            <person name="Hossain M.Z."/>
            <person name="Ahmed R."/>
            <person name="Khan M.M."/>
            <person name="Islam R."/>
            <person name="Rashid M.M."/>
            <person name="Khan S.A."/>
            <person name="Rahman M.S."/>
            <person name="Alam M."/>
        </authorList>
    </citation>
    <scope>NUCLEOTIDE SEQUENCE [LARGE SCALE GENOMIC DNA]</scope>
    <source>
        <strain evidence="3">cv. CVL-1</strain>
        <tissue evidence="2">Whole seedling</tissue>
    </source>
</reference>
<organism evidence="2 3">
    <name type="scientific">Corchorus capsularis</name>
    <name type="common">Jute</name>
    <dbReference type="NCBI Taxonomy" id="210143"/>
    <lineage>
        <taxon>Eukaryota</taxon>
        <taxon>Viridiplantae</taxon>
        <taxon>Streptophyta</taxon>
        <taxon>Embryophyta</taxon>
        <taxon>Tracheophyta</taxon>
        <taxon>Spermatophyta</taxon>
        <taxon>Magnoliopsida</taxon>
        <taxon>eudicotyledons</taxon>
        <taxon>Gunneridae</taxon>
        <taxon>Pentapetalae</taxon>
        <taxon>rosids</taxon>
        <taxon>malvids</taxon>
        <taxon>Malvales</taxon>
        <taxon>Malvaceae</taxon>
        <taxon>Grewioideae</taxon>
        <taxon>Apeibeae</taxon>
        <taxon>Corchorus</taxon>
    </lineage>
</organism>
<proteinExistence type="predicted"/>
<feature type="region of interest" description="Disordered" evidence="1">
    <location>
        <begin position="1"/>
        <end position="30"/>
    </location>
</feature>
<protein>
    <submittedName>
        <fullName evidence="2">Putative 50S ribosomal protein L7/L12</fullName>
    </submittedName>
</protein>
<dbReference type="EMBL" id="AWWV01012417">
    <property type="protein sequence ID" value="OMO67410.1"/>
    <property type="molecule type" value="Genomic_DNA"/>
</dbReference>
<dbReference type="OrthoDB" id="250175at2759"/>
<accession>A0A1R3HAQ6</accession>
<feature type="compositionally biased region" description="Gly residues" evidence="1">
    <location>
        <begin position="1"/>
        <end position="20"/>
    </location>
</feature>
<comment type="caution">
    <text evidence="2">The sequence shown here is derived from an EMBL/GenBank/DDBJ whole genome shotgun (WGS) entry which is preliminary data.</text>
</comment>
<name>A0A1R3HAQ6_COCAP</name>
<keyword evidence="2" id="KW-0687">Ribonucleoprotein</keyword>
<keyword evidence="3" id="KW-1185">Reference proteome</keyword>
<evidence type="ECO:0000313" key="2">
    <source>
        <dbReference type="EMBL" id="OMO67410.1"/>
    </source>
</evidence>
<feature type="region of interest" description="Disordered" evidence="1">
    <location>
        <begin position="163"/>
        <end position="187"/>
    </location>
</feature>
<sequence>MGRGFSGGVRGGGGGGGDAGGRLRSRGASSSSSIVRDAAAVSVSSRMLGRPSLFHVVSDNFAEEPSYKRKYICRTVVEQFEACGIYNRKSEGKDSVICQRYLQDLNEFCEIPMYLESSSIFGPRPPSSDKIVELAERIAALQPEERNQIGPVLAERLRHPKLQRADTDGMDLGSQGGGGAGASKLEI</sequence>